<feature type="domain" description="PDZ" evidence="5">
    <location>
        <begin position="298"/>
        <end position="368"/>
    </location>
</feature>
<name>A0ABD0L9D9_9CAEN</name>
<sequence length="871" mass="96188">MATLRSRATDISHYRTQTSNTRRLQEGLYTHLDEQEKSAFIEVLNTYGVRKDIFELVNSLRKILNTPVKRQLFPLVRGVLRKSDIEAFDLLTKGGKSYGTLPRPFLYRPHAADISVLRKHRSNTLNRFNEISHKRRASSLVSELSDREADFPGVRDIRKVYIETRDGNYDGFGFNIRGGSEYGLGVYVSSVDEGGPAEIQGLQVGDLIVEANDISFQKISHGEAARIIRAANRLELSVCRVGRIPGAHTVHETYKWVDSRGRPVSPPPDLFSAGHVMDDADTRSRSSLNLLKGSDERKVNVVVERGHSLGLMVRGGREYGLGVYISGVDPYSVAENAGLKVGDQILDVNGQSLMGVSHSEAVRILTRSRHMVLTIRDVGRVPYAKTTIDRTQWVSKNDTHSLHSGRYAGRRSVSEPDLTATSTGFSRGAGSQLMWSAMPMRSQHDVLEDQARVLLNNEEQATLRYYLAEYSRNNIRVPGLVSALVELLNTGAKFTLMAEIRTLIQPKDLDLFDSILRKHQYQGHSPQGILGKAVDPDSISLLSGDSADAFMDDTQKRTLFSTKIKPVMKPKMMEALTINIPSTSKHKSSSERDFTPNNLSVDHSDAMTVSPSENGARSKNGPVLTKPVPFTRGQARRVKKSSRPSPNAAVFNASPGTSGAYASASGHLSSRVTYTRAEVHPRGKGILRKWRRKCTLAHVRFSDGSHFIATTPQFVLASRARVLAHADDPSDDSGVEVNNPQPLDPRSLLDGVTISKAGPVDIDTAVARQQGTDAHLLTTDQSTSASRRTPSPLSHIDYINPTSNKKNVALICHHEKTKDIKAVRFCACQEHQNSSHDTLQSRVMNVILKMQHMCSEASSARKCPFTMTGDS</sequence>
<feature type="region of interest" description="Disordered" evidence="4">
    <location>
        <begin position="582"/>
        <end position="664"/>
    </location>
</feature>
<evidence type="ECO:0000256" key="2">
    <source>
        <dbReference type="ARBA" id="ARBA00022737"/>
    </source>
</evidence>
<dbReference type="SUPFAM" id="SSF50156">
    <property type="entry name" value="PDZ domain-like"/>
    <property type="match status" value="2"/>
</dbReference>
<dbReference type="InterPro" id="IPR036034">
    <property type="entry name" value="PDZ_sf"/>
</dbReference>
<evidence type="ECO:0000256" key="1">
    <source>
        <dbReference type="ARBA" id="ARBA00004316"/>
    </source>
</evidence>
<dbReference type="SMART" id="SM00228">
    <property type="entry name" value="PDZ"/>
    <property type="match status" value="2"/>
</dbReference>
<gene>
    <name evidence="6" type="ORF">BaRGS_00012982</name>
</gene>
<evidence type="ECO:0000313" key="6">
    <source>
        <dbReference type="EMBL" id="KAK7495762.1"/>
    </source>
</evidence>
<protein>
    <recommendedName>
        <fullName evidence="5">PDZ domain-containing protein</fullName>
    </recommendedName>
</protein>
<keyword evidence="7" id="KW-1185">Reference proteome</keyword>
<comment type="caution">
    <text evidence="6">The sequence shown here is derived from an EMBL/GenBank/DDBJ whole genome shotgun (WGS) entry which is preliminary data.</text>
</comment>
<evidence type="ECO:0000256" key="4">
    <source>
        <dbReference type="SAM" id="MobiDB-lite"/>
    </source>
</evidence>
<dbReference type="Proteomes" id="UP001519460">
    <property type="component" value="Unassembled WGS sequence"/>
</dbReference>
<feature type="compositionally biased region" description="Polar residues" evidence="4">
    <location>
        <begin position="595"/>
        <end position="617"/>
    </location>
</feature>
<comment type="subcellular location">
    <subcellularLocation>
        <location evidence="1">Cell projection</location>
    </subcellularLocation>
</comment>
<dbReference type="Gene3D" id="1.20.1160.20">
    <property type="match status" value="2"/>
</dbReference>
<organism evidence="6 7">
    <name type="scientific">Batillaria attramentaria</name>
    <dbReference type="NCBI Taxonomy" id="370345"/>
    <lineage>
        <taxon>Eukaryota</taxon>
        <taxon>Metazoa</taxon>
        <taxon>Spiralia</taxon>
        <taxon>Lophotrochozoa</taxon>
        <taxon>Mollusca</taxon>
        <taxon>Gastropoda</taxon>
        <taxon>Caenogastropoda</taxon>
        <taxon>Sorbeoconcha</taxon>
        <taxon>Cerithioidea</taxon>
        <taxon>Batillariidae</taxon>
        <taxon>Batillaria</taxon>
    </lineage>
</organism>
<dbReference type="GO" id="GO:0042995">
    <property type="term" value="C:cell projection"/>
    <property type="evidence" value="ECO:0007669"/>
    <property type="project" value="UniProtKB-SubCell"/>
</dbReference>
<evidence type="ECO:0000313" key="7">
    <source>
        <dbReference type="Proteomes" id="UP001519460"/>
    </source>
</evidence>
<dbReference type="PANTHER" id="PTHR23116">
    <property type="entry name" value="PDZ DOMAIN CONTAINING WHIRLIN AND HARMONIN-RELATED"/>
    <property type="match status" value="1"/>
</dbReference>
<dbReference type="PANTHER" id="PTHR23116:SF29">
    <property type="entry name" value="PDZ DOMAIN-CONTAINING PROTEIN 7"/>
    <property type="match status" value="1"/>
</dbReference>
<dbReference type="PROSITE" id="PS50106">
    <property type="entry name" value="PDZ"/>
    <property type="match status" value="2"/>
</dbReference>
<evidence type="ECO:0000259" key="5">
    <source>
        <dbReference type="PROSITE" id="PS50106"/>
    </source>
</evidence>
<reference evidence="6 7" key="1">
    <citation type="journal article" date="2023" name="Sci. Data">
        <title>Genome assembly of the Korean intertidal mud-creeper Batillaria attramentaria.</title>
        <authorList>
            <person name="Patra A.K."/>
            <person name="Ho P.T."/>
            <person name="Jun S."/>
            <person name="Lee S.J."/>
            <person name="Kim Y."/>
            <person name="Won Y.J."/>
        </authorList>
    </citation>
    <scope>NUCLEOTIDE SEQUENCE [LARGE SCALE GENOMIC DNA]</scope>
    <source>
        <strain evidence="6">Wonlab-2016</strain>
    </source>
</reference>
<accession>A0ABD0L9D9</accession>
<dbReference type="Gene3D" id="2.30.42.10">
    <property type="match status" value="2"/>
</dbReference>
<evidence type="ECO:0000256" key="3">
    <source>
        <dbReference type="ARBA" id="ARBA00023273"/>
    </source>
</evidence>
<feature type="domain" description="PDZ" evidence="5">
    <location>
        <begin position="159"/>
        <end position="231"/>
    </location>
</feature>
<dbReference type="AlphaFoldDB" id="A0ABD0L9D9"/>
<dbReference type="EMBL" id="JACVVK020000072">
    <property type="protein sequence ID" value="KAK7495762.1"/>
    <property type="molecule type" value="Genomic_DNA"/>
</dbReference>
<feature type="region of interest" description="Disordered" evidence="4">
    <location>
        <begin position="727"/>
        <end position="747"/>
    </location>
</feature>
<dbReference type="Pfam" id="PF00595">
    <property type="entry name" value="PDZ"/>
    <property type="match status" value="2"/>
</dbReference>
<dbReference type="InterPro" id="IPR001478">
    <property type="entry name" value="PDZ"/>
</dbReference>
<proteinExistence type="predicted"/>
<dbReference type="InterPro" id="IPR051844">
    <property type="entry name" value="USH2_Complex_Protein"/>
</dbReference>
<keyword evidence="3" id="KW-0966">Cell projection</keyword>
<dbReference type="FunFam" id="2.30.42.10:FF:000087">
    <property type="entry name" value="Whirlin a"/>
    <property type="match status" value="2"/>
</dbReference>
<keyword evidence="2" id="KW-0677">Repeat</keyword>
<dbReference type="CDD" id="cd06741">
    <property type="entry name" value="PDZ2_FL-whirlin"/>
    <property type="match status" value="1"/>
</dbReference>